<dbReference type="AlphaFoldDB" id="A0AAN8GD97"/>
<organism evidence="1 2">
    <name type="scientific">Trichostrongylus colubriformis</name>
    <name type="common">Black scour worm</name>
    <dbReference type="NCBI Taxonomy" id="6319"/>
    <lineage>
        <taxon>Eukaryota</taxon>
        <taxon>Metazoa</taxon>
        <taxon>Ecdysozoa</taxon>
        <taxon>Nematoda</taxon>
        <taxon>Chromadorea</taxon>
        <taxon>Rhabditida</taxon>
        <taxon>Rhabditina</taxon>
        <taxon>Rhabditomorpha</taxon>
        <taxon>Strongyloidea</taxon>
        <taxon>Trichostrongylidae</taxon>
        <taxon>Trichostrongylus</taxon>
    </lineage>
</organism>
<name>A0AAN8GD97_TRICO</name>
<evidence type="ECO:0000313" key="1">
    <source>
        <dbReference type="EMBL" id="KAK5983168.1"/>
    </source>
</evidence>
<accession>A0AAN8GD97</accession>
<proteinExistence type="predicted"/>
<dbReference type="Proteomes" id="UP001331761">
    <property type="component" value="Unassembled WGS sequence"/>
</dbReference>
<protein>
    <submittedName>
        <fullName evidence="1">Uncharacterized protein</fullName>
    </submittedName>
</protein>
<evidence type="ECO:0000313" key="2">
    <source>
        <dbReference type="Proteomes" id="UP001331761"/>
    </source>
</evidence>
<feature type="non-terminal residue" evidence="1">
    <location>
        <position position="1"/>
    </location>
</feature>
<sequence length="130" mass="14298">KSDQVCTFALILFFQQASSIISKSLILAQTASSISSAFIDGFLSFSHDGQKCARSPETGGLFQQKNESCFTISSQQGLWLLPEPPKMSNKKEFALKEARRQYHEGQFAHCSQNSVLLPSADVPQMAALTH</sequence>
<keyword evidence="2" id="KW-1185">Reference proteome</keyword>
<gene>
    <name evidence="1" type="ORF">GCK32_012935</name>
</gene>
<dbReference type="EMBL" id="WIXE01004300">
    <property type="protein sequence ID" value="KAK5983168.1"/>
    <property type="molecule type" value="Genomic_DNA"/>
</dbReference>
<comment type="caution">
    <text evidence="1">The sequence shown here is derived from an EMBL/GenBank/DDBJ whole genome shotgun (WGS) entry which is preliminary data.</text>
</comment>
<reference evidence="1 2" key="1">
    <citation type="submission" date="2019-10" db="EMBL/GenBank/DDBJ databases">
        <title>Assembly and Annotation for the nematode Trichostrongylus colubriformis.</title>
        <authorList>
            <person name="Martin J."/>
        </authorList>
    </citation>
    <scope>NUCLEOTIDE SEQUENCE [LARGE SCALE GENOMIC DNA]</scope>
    <source>
        <strain evidence="1">G859</strain>
        <tissue evidence="1">Whole worm</tissue>
    </source>
</reference>